<dbReference type="Pfam" id="PF08626">
    <property type="entry name" value="TRAPPC9-Trs120"/>
    <property type="match status" value="1"/>
</dbReference>
<evidence type="ECO:0000259" key="6">
    <source>
        <dbReference type="Pfam" id="PF26254"/>
    </source>
</evidence>
<feature type="region of interest" description="Disordered" evidence="3">
    <location>
        <begin position="206"/>
        <end position="297"/>
    </location>
</feature>
<feature type="compositionally biased region" description="Basic and acidic residues" evidence="3">
    <location>
        <begin position="274"/>
        <end position="288"/>
    </location>
</feature>
<comment type="caution">
    <text evidence="7">The sequence shown here is derived from an EMBL/GenBank/DDBJ whole genome shotgun (WGS) entry which is preliminary data.</text>
</comment>
<evidence type="ECO:0000256" key="3">
    <source>
        <dbReference type="SAM" id="MobiDB-lite"/>
    </source>
</evidence>
<dbReference type="Pfam" id="PF26251">
    <property type="entry name" value="TPR_TRAPPC9-Trs120"/>
    <property type="match status" value="1"/>
</dbReference>
<feature type="region of interest" description="Disordered" evidence="3">
    <location>
        <begin position="711"/>
        <end position="730"/>
    </location>
</feature>
<feature type="domain" description="Trs120/TRAPPC9 N-terminal" evidence="4">
    <location>
        <begin position="4"/>
        <end position="372"/>
    </location>
</feature>
<comment type="subcellular location">
    <subcellularLocation>
        <location evidence="1">Golgi apparatus</location>
    </subcellularLocation>
</comment>
<feature type="domain" description="Trs120/TRAPPC9 first Ig-like" evidence="6">
    <location>
        <begin position="722"/>
        <end position="859"/>
    </location>
</feature>
<protein>
    <submittedName>
        <fullName evidence="7">Uncharacterized protein</fullName>
    </submittedName>
</protein>
<feature type="domain" description="Trs120/TRAPPC9 TPR region" evidence="5">
    <location>
        <begin position="381"/>
        <end position="681"/>
    </location>
</feature>
<dbReference type="Proteomes" id="UP001310890">
    <property type="component" value="Unassembled WGS sequence"/>
</dbReference>
<proteinExistence type="predicted"/>
<gene>
    <name evidence="7" type="ORF">LTR62_007771</name>
</gene>
<dbReference type="AlphaFoldDB" id="A0AAN7TBM8"/>
<evidence type="ECO:0000259" key="4">
    <source>
        <dbReference type="Pfam" id="PF08626"/>
    </source>
</evidence>
<dbReference type="InterPro" id="IPR013935">
    <property type="entry name" value="Trs120_TRAPPC9"/>
</dbReference>
<keyword evidence="2" id="KW-0333">Golgi apparatus</keyword>
<evidence type="ECO:0000256" key="1">
    <source>
        <dbReference type="ARBA" id="ARBA00004555"/>
    </source>
</evidence>
<dbReference type="InterPro" id="IPR058564">
    <property type="entry name" value="TPR_TRAPPC9_Trs120"/>
</dbReference>
<evidence type="ECO:0000313" key="8">
    <source>
        <dbReference type="Proteomes" id="UP001310890"/>
    </source>
</evidence>
<reference evidence="7" key="1">
    <citation type="submission" date="2023-08" db="EMBL/GenBank/DDBJ databases">
        <title>Black Yeasts Isolated from many extreme environments.</title>
        <authorList>
            <person name="Coleine C."/>
            <person name="Stajich J.E."/>
            <person name="Selbmann L."/>
        </authorList>
    </citation>
    <scope>NUCLEOTIDE SEQUENCE</scope>
    <source>
        <strain evidence="7">CCFEE 5401</strain>
    </source>
</reference>
<evidence type="ECO:0000256" key="2">
    <source>
        <dbReference type="ARBA" id="ARBA00023034"/>
    </source>
</evidence>
<dbReference type="PANTHER" id="PTHR21512">
    <property type="entry name" value="TRAFFICKING PROTEIN PARTICLE COMPLEX SUBUNIT 9"/>
    <property type="match status" value="1"/>
</dbReference>
<evidence type="ECO:0000313" key="7">
    <source>
        <dbReference type="EMBL" id="KAK5108797.1"/>
    </source>
</evidence>
<dbReference type="InterPro" id="IPR058563">
    <property type="entry name" value="Trs120_TRAPPC9_N"/>
</dbReference>
<organism evidence="7 8">
    <name type="scientific">Meristemomyces frigidus</name>
    <dbReference type="NCBI Taxonomy" id="1508187"/>
    <lineage>
        <taxon>Eukaryota</taxon>
        <taxon>Fungi</taxon>
        <taxon>Dikarya</taxon>
        <taxon>Ascomycota</taxon>
        <taxon>Pezizomycotina</taxon>
        <taxon>Dothideomycetes</taxon>
        <taxon>Dothideomycetidae</taxon>
        <taxon>Mycosphaerellales</taxon>
        <taxon>Teratosphaeriaceae</taxon>
        <taxon>Meristemomyces</taxon>
    </lineage>
</organism>
<dbReference type="PANTHER" id="PTHR21512:SF5">
    <property type="entry name" value="TRAFFICKING PROTEIN PARTICLE COMPLEX SUBUNIT 9"/>
    <property type="match status" value="1"/>
</dbReference>
<dbReference type="GO" id="GO:0005802">
    <property type="term" value="C:trans-Golgi network"/>
    <property type="evidence" value="ECO:0007669"/>
    <property type="project" value="TreeGrafter"/>
</dbReference>
<dbReference type="Pfam" id="PF26254">
    <property type="entry name" value="Ig_TRAPPC9-Trs120_1st"/>
    <property type="match status" value="1"/>
</dbReference>
<name>A0AAN7TBM8_9PEZI</name>
<dbReference type="InterPro" id="IPR058565">
    <property type="entry name" value="Ig_TRAPPC9_Trs120_1st"/>
</dbReference>
<dbReference type="EMBL" id="JAVRRL010000077">
    <property type="protein sequence ID" value="KAK5108797.1"/>
    <property type="molecule type" value="Genomic_DNA"/>
</dbReference>
<evidence type="ECO:0000259" key="5">
    <source>
        <dbReference type="Pfam" id="PF26251"/>
    </source>
</evidence>
<accession>A0AAN7TBM8</accession>
<sequence>MGRFSSVAPATLRIQVLPVGRVARERFTQILKALGQNASVLSLADVDGDEEQGILSPRHYPGGSLLCAYDASPASEQELQFSPFELFREPHIVLGIADGLSKEQEQHEKELVEAVEHLREHNPRVIHRHVLVLPSAGGSGATALDNVTRVAKAGEDEGGLALKDAMSEVAGSFLTNFAIYAKATRASPAIATPGQTVRGSQRIRSLLSDDGRPLSINSGSVTPSEFEVTSPVGGNDSAARSPPRNIRSPPPPPTSFDIMPGANNLPTALARSDSQSKRDPTARADSQDRAATTTLSRRQIVDRGKARVGIVLGQIHLMAGQWPEALRILSEHTVTSRKLSDAAWYGKGLECIAVVMLLMTWAGQQFMMPALCSPQAAQSSLASVLSELLKTVLLQYATAEVDGLPFLIVAEARIRFCNILSQFRSSDGEPKQSCLEAIVHDTPSCNERHTTGVGVVGGIAKIGIVETIMAARPLGEHNLPFAVQICLLTGIYGTLATLGMNRRKGLILREITEKLTDALNQARKLGAAEAGIHPATSLSTDAGAAAIASSLSEGTGMTEILETLAEVYGINGLEAAGHADRNDEDNHQTSSTTGYKAFHNMQKCGNNVLKLELLKTIAAFCEASPDLQGVVNSTASLLQAATPAGAVSTEPDQASIALSKDEQANLAVRLVRTVAVAKQLGLPDIKAHYWDKFLARGLVFKARDSAHTLLPYATPGTTRPAGTSKENENPYLYDPNASRNATVIREQNILVINEPQECLVALQNTLDISLVIESVVLVAGGPDDVELRTLDFRSVTLGPTCFQAVALTVLPSRTGSFAVVGCRIKIAGCQEQNFAFHEQPSTLVFQPHVKLQGQSSFHDHSVESEIGPKPATYSCTAIPPVPMLIAEMPVKDRFLTLLDGEKQFVTLHLRNTFDVAATIVSIHEDNGMVKCHPGLVDGCSITSEQDDGRAVDKDGDIYRIPPGGKVAIRCAVYGKSGILAIQLVITYRSTAIEDGPQTYWRTLSLPFEVTTEPALEVIAPIVEDLDSETFSLSFGILNRHTRALTVLCKALLPLEHDAKHDFVSHCLLMPGHDEQVTLNLDRNSLLGDTRAVESPDSIREKLKQIVRIQWEEEKTDGTKRVGQTHLTSSNLTRDHLNIISGAVFRLSSRCAFKNPSSLDLNSTSLKLGHTLSIFLTVSNFTTSTSSAVLVKLELAEGLDPTCVLFHGALSQLVRPLEPGEQEDVGWIVEPLVAGEVLLRGWCGAYTGRDERWESRTVVGFPVVGDDDMA</sequence>